<organism evidence="13 14">
    <name type="scientific">Snuella sedimenti</name>
    <dbReference type="NCBI Taxonomy" id="2798802"/>
    <lineage>
        <taxon>Bacteria</taxon>
        <taxon>Pseudomonadati</taxon>
        <taxon>Bacteroidota</taxon>
        <taxon>Flavobacteriia</taxon>
        <taxon>Flavobacteriales</taxon>
        <taxon>Flavobacteriaceae</taxon>
        <taxon>Snuella</taxon>
    </lineage>
</organism>
<keyword evidence="9 11" id="KW-0472">Membrane</keyword>
<dbReference type="InterPro" id="IPR012910">
    <property type="entry name" value="Plug_dom"/>
</dbReference>
<comment type="similarity">
    <text evidence="11">Belongs to the TonB-dependent receptor family.</text>
</comment>
<keyword evidence="7" id="KW-0406">Ion transport</keyword>
<keyword evidence="3 11" id="KW-1134">Transmembrane beta strand</keyword>
<evidence type="ECO:0000313" key="14">
    <source>
        <dbReference type="Proteomes" id="UP000610931"/>
    </source>
</evidence>
<evidence type="ECO:0000256" key="6">
    <source>
        <dbReference type="ARBA" id="ARBA00023004"/>
    </source>
</evidence>
<evidence type="ECO:0000256" key="10">
    <source>
        <dbReference type="ARBA" id="ARBA00023237"/>
    </source>
</evidence>
<keyword evidence="2 11" id="KW-0813">Transport</keyword>
<comment type="subcellular location">
    <subcellularLocation>
        <location evidence="1 11">Cell outer membrane</location>
        <topology evidence="1 11">Multi-pass membrane protein</topology>
    </subcellularLocation>
</comment>
<reference evidence="13" key="1">
    <citation type="submission" date="2020-12" db="EMBL/GenBank/DDBJ databases">
        <title>Snuella sp. nov., isolated from sediment in Incheon.</title>
        <authorList>
            <person name="Kim W."/>
        </authorList>
    </citation>
    <scope>NUCLEOTIDE SEQUENCE</scope>
    <source>
        <strain evidence="13">CAU 1569</strain>
    </source>
</reference>
<keyword evidence="14" id="KW-1185">Reference proteome</keyword>
<evidence type="ECO:0000256" key="1">
    <source>
        <dbReference type="ARBA" id="ARBA00004571"/>
    </source>
</evidence>
<dbReference type="EMBL" id="JAELVQ010000017">
    <property type="protein sequence ID" value="MBJ6368934.1"/>
    <property type="molecule type" value="Genomic_DNA"/>
</dbReference>
<feature type="domain" description="TonB-dependent receptor plug" evidence="12">
    <location>
        <begin position="229"/>
        <end position="329"/>
    </location>
</feature>
<keyword evidence="6" id="KW-0408">Iron</keyword>
<evidence type="ECO:0000256" key="3">
    <source>
        <dbReference type="ARBA" id="ARBA00022452"/>
    </source>
</evidence>
<evidence type="ECO:0000256" key="11">
    <source>
        <dbReference type="PROSITE-ProRule" id="PRU01360"/>
    </source>
</evidence>
<dbReference type="PANTHER" id="PTHR32552">
    <property type="entry name" value="FERRICHROME IRON RECEPTOR-RELATED"/>
    <property type="match status" value="1"/>
</dbReference>
<dbReference type="Pfam" id="PF07715">
    <property type="entry name" value="Plug"/>
    <property type="match status" value="1"/>
</dbReference>
<dbReference type="InterPro" id="IPR037066">
    <property type="entry name" value="Plug_dom_sf"/>
</dbReference>
<dbReference type="PROSITE" id="PS52016">
    <property type="entry name" value="TONB_DEPENDENT_REC_3"/>
    <property type="match status" value="1"/>
</dbReference>
<dbReference type="PANTHER" id="PTHR32552:SF81">
    <property type="entry name" value="TONB-DEPENDENT OUTER MEMBRANE RECEPTOR"/>
    <property type="match status" value="1"/>
</dbReference>
<protein>
    <submittedName>
        <fullName evidence="13">SusC/RagA family TonB-linked outer membrane protein</fullName>
    </submittedName>
</protein>
<dbReference type="Gene3D" id="2.170.130.10">
    <property type="entry name" value="TonB-dependent receptor, plug domain"/>
    <property type="match status" value="1"/>
</dbReference>
<dbReference type="InterPro" id="IPR039426">
    <property type="entry name" value="TonB-dep_rcpt-like"/>
</dbReference>
<dbReference type="GO" id="GO:0006826">
    <property type="term" value="P:iron ion transport"/>
    <property type="evidence" value="ECO:0007669"/>
    <property type="project" value="UniProtKB-KW"/>
</dbReference>
<keyword evidence="4" id="KW-0410">Iron transport</keyword>
<evidence type="ECO:0000256" key="4">
    <source>
        <dbReference type="ARBA" id="ARBA00022496"/>
    </source>
</evidence>
<evidence type="ECO:0000256" key="9">
    <source>
        <dbReference type="ARBA" id="ARBA00023136"/>
    </source>
</evidence>
<dbReference type="GO" id="GO:0009279">
    <property type="term" value="C:cell outer membrane"/>
    <property type="evidence" value="ECO:0007669"/>
    <property type="project" value="UniProtKB-SubCell"/>
</dbReference>
<keyword evidence="8" id="KW-0798">TonB box</keyword>
<proteinExistence type="inferred from homology"/>
<dbReference type="RefSeq" id="WP_199115695.1">
    <property type="nucleotide sequence ID" value="NZ_JAELVQ010000017.1"/>
</dbReference>
<dbReference type="NCBIfam" id="TIGR04056">
    <property type="entry name" value="OMP_RagA_SusC"/>
    <property type="match status" value="1"/>
</dbReference>
<evidence type="ECO:0000256" key="8">
    <source>
        <dbReference type="ARBA" id="ARBA00023077"/>
    </source>
</evidence>
<dbReference type="SUPFAM" id="SSF49464">
    <property type="entry name" value="Carboxypeptidase regulatory domain-like"/>
    <property type="match status" value="1"/>
</dbReference>
<dbReference type="Gene3D" id="2.40.170.20">
    <property type="entry name" value="TonB-dependent receptor, beta-barrel domain"/>
    <property type="match status" value="1"/>
</dbReference>
<dbReference type="InterPro" id="IPR036942">
    <property type="entry name" value="Beta-barrel_TonB_sf"/>
</dbReference>
<dbReference type="InterPro" id="IPR023996">
    <property type="entry name" value="TonB-dep_OMP_SusC/RagA"/>
</dbReference>
<evidence type="ECO:0000313" key="13">
    <source>
        <dbReference type="EMBL" id="MBJ6368934.1"/>
    </source>
</evidence>
<evidence type="ECO:0000256" key="2">
    <source>
        <dbReference type="ARBA" id="ARBA00022448"/>
    </source>
</evidence>
<dbReference type="InterPro" id="IPR008969">
    <property type="entry name" value="CarboxyPept-like_regulatory"/>
</dbReference>
<name>A0A8J7LNP6_9FLAO</name>
<dbReference type="Pfam" id="PF13715">
    <property type="entry name" value="CarbopepD_reg_2"/>
    <property type="match status" value="1"/>
</dbReference>
<dbReference type="Proteomes" id="UP000610931">
    <property type="component" value="Unassembled WGS sequence"/>
</dbReference>
<comment type="caution">
    <text evidence="13">The sequence shown here is derived from an EMBL/GenBank/DDBJ whole genome shotgun (WGS) entry which is preliminary data.</text>
</comment>
<evidence type="ECO:0000259" key="12">
    <source>
        <dbReference type="Pfam" id="PF07715"/>
    </source>
</evidence>
<evidence type="ECO:0000256" key="5">
    <source>
        <dbReference type="ARBA" id="ARBA00022692"/>
    </source>
</evidence>
<evidence type="ECO:0000256" key="7">
    <source>
        <dbReference type="ARBA" id="ARBA00023065"/>
    </source>
</evidence>
<accession>A0A8J7LNP6</accession>
<gene>
    <name evidence="13" type="ORF">JF259_12625</name>
</gene>
<keyword evidence="10 11" id="KW-0998">Cell outer membrane</keyword>
<dbReference type="AlphaFoldDB" id="A0A8J7LNP6"/>
<sequence>MKIKSTYLLFLFKKKLLIIMVRSFIFLFCTSLLSFTPSNILSQNTKIIVNKDKVLTVDEVFDLIMDQTDYTFIYQIDMFKDFPKVILKKGVIGTNQLLKKSLVSEVFNFEFANSNTIVLKEKALALAREDEQQGQQEMTITGTVTDVVDVPLPGVNIIKEGTSIGTQTDFDGNYTIKANKGDVLEFSYIGMKTLRITVGDDDVINAILKEDAAQLEEVVVTALGIRKEKRKVGFATQEVKGAALTKAQPPSFVEGLTGKIAGVIVTNNGSDFFSDPQIYLRGETPLIVVDGVPQPNSDFWNLSSDDIESITVLKGAAASALYGSLGKNGALQVTMKTGKGKQGTVITYNTSNTFQTGFLRIPRAQTEYGPGNNGIYRYGGGIAGGDGLTLGGGQNDVDHSIWGPKFDGRLIEQFDSPIDPETGYRIATPWISRGEDNLKNFMDVGIVSTHNVTVQSNFDRGYFAISDTYRYSKASTPGQRLDINTIRLAGHLDISDKASVDGSLQFNHQNSDNRIRGSYGPTSPIYNLTIWGGAHYDVRNFRQVWQEGKEGISQNFVEKWRFNNPYALAHAWKRPWIKNDILTYLKFNYKFSDNLNIHVRSTLNSYDLTNNEEISKDIYNYDIPDRGGRFRHNHTRYFENNTDFLLSYNQKFFNDDFGIDATLGANQRYLKQVGESASTTQLIVPEIFTLQNSVDQVTPSSNTSYKGVYSGYASFDLSYKNLLFVGATARVDKSSTLIKGNDSFFYPSIYMSAVLSDAFKLPEFISFLKVRTAFASVGDDFGIFEATNEFSTGRWRNTPTASYPSRLENPDLKPEFNSSVEYGAELKFFKGRLGIDFSYYENTFGPQIFTQDFSDASGYSGILQNGRKTETRGFDATINIVPIRTDDFEWSMLFNVDKYTRYLISLPALEDGSVPEREGRTWVGGELNHYWWNTWDRMDDGQLIIGPNGLPVSTPAVDLGNTQPDFTASVSNTLRYKNWSLNVLVDGRFGGVTFDRYGHDLWRSGSHPESIHPERDLTNIAFATGGDARTMLIPGMQVVSGDVTWDPDGNVIEDTREFVPNETKVNYQQWAQGYMGDWRSNIIEKTFAKLREASITYSFPRKMLENTFIKSASISVIGRNLFYWTKDDTYGDLDTYTLSTGDTNLQQPSQRSVGFNVNLQF</sequence>
<keyword evidence="5 11" id="KW-0812">Transmembrane</keyword>
<dbReference type="SUPFAM" id="SSF56935">
    <property type="entry name" value="Porins"/>
    <property type="match status" value="1"/>
</dbReference>